<dbReference type="InterPro" id="IPR013783">
    <property type="entry name" value="Ig-like_fold"/>
</dbReference>
<keyword evidence="5" id="KW-0472">Membrane</keyword>
<keyword evidence="2" id="KW-1003">Cell membrane</keyword>
<dbReference type="Ensembl" id="ENSPTET00000048956.1">
    <property type="protein sequence ID" value="ENSPTEP00000036028.1"/>
    <property type="gene ID" value="ENSPTEG00000033931.1"/>
</dbReference>
<feature type="chain" id="PRO_5034220707" evidence="6">
    <location>
        <begin position="27"/>
        <end position="174"/>
    </location>
</feature>
<keyword evidence="3 6" id="KW-0732">Signal</keyword>
<comment type="subcellular location">
    <subcellularLocation>
        <location evidence="1">Cell membrane</location>
    </subcellularLocation>
</comment>
<reference evidence="9" key="1">
    <citation type="submission" date="2025-08" db="UniProtKB">
        <authorList>
            <consortium name="Ensembl"/>
        </authorList>
    </citation>
    <scope>IDENTIFICATION</scope>
</reference>
<dbReference type="SMART" id="SM00406">
    <property type="entry name" value="IGv"/>
    <property type="match status" value="1"/>
</dbReference>
<evidence type="ECO:0000259" key="7">
    <source>
        <dbReference type="SMART" id="SM00406"/>
    </source>
</evidence>
<proteinExistence type="predicted"/>
<dbReference type="InterPro" id="IPR050413">
    <property type="entry name" value="TCR_beta_variable"/>
</dbReference>
<dbReference type="Proteomes" id="UP000694416">
    <property type="component" value="Unplaced"/>
</dbReference>
<keyword evidence="10" id="KW-1185">Reference proteome</keyword>
<evidence type="ECO:0000313" key="9">
    <source>
        <dbReference type="Ensembl" id="ENSPTEP00000036028.1"/>
    </source>
</evidence>
<feature type="domain" description="Immunoglobulin V-set" evidence="7">
    <location>
        <begin position="42"/>
        <end position="117"/>
    </location>
</feature>
<protein>
    <submittedName>
        <fullName evidence="9">T cell receptor beta variable 19</fullName>
    </submittedName>
</protein>
<dbReference type="Gene3D" id="2.60.40.10">
    <property type="entry name" value="Immunoglobulins"/>
    <property type="match status" value="1"/>
</dbReference>
<dbReference type="GO" id="GO:0005886">
    <property type="term" value="C:plasma membrane"/>
    <property type="evidence" value="ECO:0007669"/>
    <property type="project" value="UniProtKB-SubCell"/>
</dbReference>
<dbReference type="SMART" id="SM00409">
    <property type="entry name" value="IG"/>
    <property type="match status" value="1"/>
</dbReference>
<name>A0A8C9LX91_9PRIM</name>
<evidence type="ECO:0000256" key="2">
    <source>
        <dbReference type="ARBA" id="ARBA00022475"/>
    </source>
</evidence>
<dbReference type="InterPro" id="IPR013106">
    <property type="entry name" value="Ig_V-set"/>
</dbReference>
<evidence type="ECO:0000256" key="3">
    <source>
        <dbReference type="ARBA" id="ARBA00022729"/>
    </source>
</evidence>
<evidence type="ECO:0000256" key="4">
    <source>
        <dbReference type="ARBA" id="ARBA00022859"/>
    </source>
</evidence>
<evidence type="ECO:0000256" key="1">
    <source>
        <dbReference type="ARBA" id="ARBA00004236"/>
    </source>
</evidence>
<feature type="domain" description="Immunoglobulin" evidence="8">
    <location>
        <begin position="32"/>
        <end position="131"/>
    </location>
</feature>
<keyword evidence="4" id="KW-0391">Immunity</keyword>
<reference evidence="9" key="2">
    <citation type="submission" date="2025-09" db="UniProtKB">
        <authorList>
            <consortium name="Ensembl"/>
        </authorList>
    </citation>
    <scope>IDENTIFICATION</scope>
</reference>
<sequence>MPNSAMDTRVLSCVVICLLGTDTVDGGITQSPKYLFRKEGQNVTLSCEQNLNHDAMYWYRQDAGQGLRLIYYSQIVKDIQKGDIAEGYSVSRERKESFPLTVTPAQRNPTAFYLCASSIDTVKHGCRLSVHKCAQSCFPDQVAGLLCTVTAGNVTQPLSRLKNYIYIYIHILYI</sequence>
<dbReference type="InterPro" id="IPR003599">
    <property type="entry name" value="Ig_sub"/>
</dbReference>
<feature type="signal peptide" evidence="6">
    <location>
        <begin position="1"/>
        <end position="26"/>
    </location>
</feature>
<accession>A0A8C9LX91</accession>
<evidence type="ECO:0000313" key="10">
    <source>
        <dbReference type="Proteomes" id="UP000694416"/>
    </source>
</evidence>
<dbReference type="PANTHER" id="PTHR23268:SF28">
    <property type="entry name" value="T CELL RECEPTOR BETA VARIABLE 19"/>
    <property type="match status" value="1"/>
</dbReference>
<evidence type="ECO:0000256" key="5">
    <source>
        <dbReference type="ARBA" id="ARBA00023136"/>
    </source>
</evidence>
<dbReference type="GO" id="GO:0002376">
    <property type="term" value="P:immune system process"/>
    <property type="evidence" value="ECO:0007669"/>
    <property type="project" value="UniProtKB-KW"/>
</dbReference>
<dbReference type="InterPro" id="IPR036179">
    <property type="entry name" value="Ig-like_dom_sf"/>
</dbReference>
<dbReference type="SUPFAM" id="SSF48726">
    <property type="entry name" value="Immunoglobulin"/>
    <property type="match status" value="1"/>
</dbReference>
<dbReference type="PANTHER" id="PTHR23268">
    <property type="entry name" value="T-CELL RECEPTOR BETA CHAIN"/>
    <property type="match status" value="1"/>
</dbReference>
<dbReference type="GO" id="GO:0007166">
    <property type="term" value="P:cell surface receptor signaling pathway"/>
    <property type="evidence" value="ECO:0007669"/>
    <property type="project" value="TreeGrafter"/>
</dbReference>
<dbReference type="Pfam" id="PF07686">
    <property type="entry name" value="V-set"/>
    <property type="match status" value="1"/>
</dbReference>
<dbReference type="AlphaFoldDB" id="A0A8C9LX91"/>
<evidence type="ECO:0000259" key="8">
    <source>
        <dbReference type="SMART" id="SM00409"/>
    </source>
</evidence>
<organism evidence="9 10">
    <name type="scientific">Piliocolobus tephrosceles</name>
    <name type="common">Ugandan red Colobus</name>
    <dbReference type="NCBI Taxonomy" id="591936"/>
    <lineage>
        <taxon>Eukaryota</taxon>
        <taxon>Metazoa</taxon>
        <taxon>Chordata</taxon>
        <taxon>Craniata</taxon>
        <taxon>Vertebrata</taxon>
        <taxon>Euteleostomi</taxon>
        <taxon>Mammalia</taxon>
        <taxon>Eutheria</taxon>
        <taxon>Euarchontoglires</taxon>
        <taxon>Primates</taxon>
        <taxon>Haplorrhini</taxon>
        <taxon>Catarrhini</taxon>
        <taxon>Cercopithecidae</taxon>
        <taxon>Colobinae</taxon>
        <taxon>Piliocolobus</taxon>
    </lineage>
</organism>
<evidence type="ECO:0000256" key="6">
    <source>
        <dbReference type="SAM" id="SignalP"/>
    </source>
</evidence>